<organism evidence="3 4">
    <name type="scientific">Sphingomonas changnyeongensis</name>
    <dbReference type="NCBI Taxonomy" id="2698679"/>
    <lineage>
        <taxon>Bacteria</taxon>
        <taxon>Pseudomonadati</taxon>
        <taxon>Pseudomonadota</taxon>
        <taxon>Alphaproteobacteria</taxon>
        <taxon>Sphingomonadales</taxon>
        <taxon>Sphingomonadaceae</taxon>
        <taxon>Sphingomonas</taxon>
    </lineage>
</organism>
<dbReference type="SUPFAM" id="SSF51556">
    <property type="entry name" value="Metallo-dependent hydrolases"/>
    <property type="match status" value="1"/>
</dbReference>
<reference evidence="3 4" key="1">
    <citation type="submission" date="2020-01" db="EMBL/GenBank/DDBJ databases">
        <title>Sphingomonas sp. C33 whole genome sequece.</title>
        <authorList>
            <person name="Park C."/>
        </authorList>
    </citation>
    <scope>NUCLEOTIDE SEQUENCE [LARGE SCALE GENOMIC DNA]</scope>
    <source>
        <strain evidence="3 4">C33</strain>
    </source>
</reference>
<keyword evidence="3" id="KW-0378">Hydrolase</keyword>
<proteinExistence type="predicted"/>
<dbReference type="Gene3D" id="3.20.20.140">
    <property type="entry name" value="Metal-dependent hydrolases"/>
    <property type="match status" value="1"/>
</dbReference>
<sequence length="546" mass="58565">MRVAGAAAALALAPFALAPMPALADGLIDNVNGMTIGRDGQIERFTGLVIGKDGRVVSLLKARDKRPERPDFRHDGQGRTLIPGLIDAHGHVMELGFKAIQLDLTEARSLDEAKAMIAAYAAANSDRAWIIGTGWNQEKWGLGRFPTNADLDQAVSDRPVWLVRVDGHAGWANSAAMKAAGVTADTKAPAGGRIEAGVFVDAARELIERAIPAPLPRERDLALSKAQGILIANGVTAVADMGSTTDDWNVFRRAGDAGVLKVRIISYSAGIDPLLAVAGAGPTPWLYDDRLRMVGMKLYADGALGSRGAWLKAPYADDHHQTGLGLLSDAKLRNLMVRAAMDGFQVATHAIGDRANDQVLGAIEELSETFKGDRRWRIEHAQIVDPGDLPRFARHGIIASMQPVHQTSDRLMAEARLGTARLQGAYAWESMRRQGTPIAFGSDMPVEHPNPFAGLAAAISREDADGEPLGGWQPQERVSREAALAGFTTGAAYAGFAEDRIGRLAPGYRADFLILDTDPLQSTMAELRATRVLETWIGGERVHAVK</sequence>
<evidence type="ECO:0000313" key="3">
    <source>
        <dbReference type="EMBL" id="QHL91863.1"/>
    </source>
</evidence>
<name>A0A7Z2NXZ2_9SPHN</name>
<dbReference type="PANTHER" id="PTHR22642">
    <property type="entry name" value="IMIDAZOLONEPROPIONASE"/>
    <property type="match status" value="1"/>
</dbReference>
<dbReference type="InterPro" id="IPR032466">
    <property type="entry name" value="Metal_Hydrolase"/>
</dbReference>
<dbReference type="InterPro" id="IPR011059">
    <property type="entry name" value="Metal-dep_hydrolase_composite"/>
</dbReference>
<dbReference type="EMBL" id="CP047895">
    <property type="protein sequence ID" value="QHL91863.1"/>
    <property type="molecule type" value="Genomic_DNA"/>
</dbReference>
<dbReference type="Pfam" id="PF07969">
    <property type="entry name" value="Amidohydro_3"/>
    <property type="match status" value="1"/>
</dbReference>
<dbReference type="SUPFAM" id="SSF51338">
    <property type="entry name" value="Composite domain of metallo-dependent hydrolases"/>
    <property type="match status" value="1"/>
</dbReference>
<dbReference type="PANTHER" id="PTHR22642:SF2">
    <property type="entry name" value="PROTEIN LONG AFTER FAR-RED 3"/>
    <property type="match status" value="1"/>
</dbReference>
<dbReference type="InterPro" id="IPR013108">
    <property type="entry name" value="Amidohydro_3"/>
</dbReference>
<keyword evidence="4" id="KW-1185">Reference proteome</keyword>
<dbReference type="Gene3D" id="2.30.40.10">
    <property type="entry name" value="Urease, subunit C, domain 1"/>
    <property type="match status" value="1"/>
</dbReference>
<dbReference type="InterPro" id="IPR033932">
    <property type="entry name" value="YtcJ-like"/>
</dbReference>
<evidence type="ECO:0000256" key="1">
    <source>
        <dbReference type="SAM" id="SignalP"/>
    </source>
</evidence>
<feature type="chain" id="PRO_5030670642" evidence="1">
    <location>
        <begin position="25"/>
        <end position="546"/>
    </location>
</feature>
<feature type="domain" description="Amidohydrolase 3" evidence="2">
    <location>
        <begin position="75"/>
        <end position="543"/>
    </location>
</feature>
<dbReference type="KEGG" id="schy:GVO57_07810"/>
<gene>
    <name evidence="3" type="ORF">GVO57_07810</name>
</gene>
<evidence type="ECO:0000259" key="2">
    <source>
        <dbReference type="Pfam" id="PF07969"/>
    </source>
</evidence>
<protein>
    <submittedName>
        <fullName evidence="3">Amidohydrolase family protein</fullName>
    </submittedName>
</protein>
<evidence type="ECO:0000313" key="4">
    <source>
        <dbReference type="Proteomes" id="UP000464468"/>
    </source>
</evidence>
<dbReference type="Gene3D" id="3.10.310.70">
    <property type="match status" value="1"/>
</dbReference>
<accession>A0A7Z2NXZ2</accession>
<dbReference type="CDD" id="cd01300">
    <property type="entry name" value="YtcJ_like"/>
    <property type="match status" value="1"/>
</dbReference>
<feature type="signal peptide" evidence="1">
    <location>
        <begin position="1"/>
        <end position="24"/>
    </location>
</feature>
<dbReference type="GO" id="GO:0016810">
    <property type="term" value="F:hydrolase activity, acting on carbon-nitrogen (but not peptide) bonds"/>
    <property type="evidence" value="ECO:0007669"/>
    <property type="project" value="InterPro"/>
</dbReference>
<dbReference type="Proteomes" id="UP000464468">
    <property type="component" value="Chromosome"/>
</dbReference>
<dbReference type="AlphaFoldDB" id="A0A7Z2NXZ2"/>
<keyword evidence="1" id="KW-0732">Signal</keyword>